<protein>
    <recommendedName>
        <fullName evidence="3">F-box domain-containing protein</fullName>
    </recommendedName>
</protein>
<accession>A0AAV6W082</accession>
<dbReference type="Pfam" id="PF07734">
    <property type="entry name" value="FBA_1"/>
    <property type="match status" value="1"/>
</dbReference>
<dbReference type="PANTHER" id="PTHR31973">
    <property type="entry name" value="POLYPROTEIN, PUTATIVE-RELATED"/>
    <property type="match status" value="1"/>
</dbReference>
<dbReference type="Pfam" id="PF00646">
    <property type="entry name" value="F-box"/>
    <property type="match status" value="1"/>
</dbReference>
<evidence type="ECO:0000256" key="1">
    <source>
        <dbReference type="SAM" id="MobiDB-lite"/>
    </source>
</evidence>
<evidence type="ECO:0000259" key="3">
    <source>
        <dbReference type="PROSITE" id="PS50181"/>
    </source>
</evidence>
<dbReference type="AlphaFoldDB" id="A0AAV6W082"/>
<evidence type="ECO:0000313" key="4">
    <source>
        <dbReference type="EMBL" id="KAG8363911.1"/>
    </source>
</evidence>
<dbReference type="InterPro" id="IPR001810">
    <property type="entry name" value="F-box_dom"/>
</dbReference>
<dbReference type="InterPro" id="IPR006527">
    <property type="entry name" value="F-box-assoc_dom_typ1"/>
</dbReference>
<dbReference type="CDD" id="cd22157">
    <property type="entry name" value="F-box_AtFBW1-like"/>
    <property type="match status" value="1"/>
</dbReference>
<dbReference type="InterPro" id="IPR017451">
    <property type="entry name" value="F-box-assoc_interact_dom"/>
</dbReference>
<name>A0AAV6W082_9LAMI</name>
<dbReference type="EMBL" id="WHWC01000019">
    <property type="protein sequence ID" value="KAG8363911.1"/>
    <property type="molecule type" value="Genomic_DNA"/>
</dbReference>
<keyword evidence="5" id="KW-1185">Reference proteome</keyword>
<keyword evidence="2" id="KW-0732">Signal</keyword>
<dbReference type="SMART" id="SM00256">
    <property type="entry name" value="FBOX"/>
    <property type="match status" value="1"/>
</dbReference>
<dbReference type="InterPro" id="IPR036047">
    <property type="entry name" value="F-box-like_dom_sf"/>
</dbReference>
<dbReference type="PANTHER" id="PTHR31973:SF187">
    <property type="entry name" value="MUTATOR TRANSPOSASE MUDRA PROTEIN"/>
    <property type="match status" value="1"/>
</dbReference>
<feature type="domain" description="F-box" evidence="3">
    <location>
        <begin position="1"/>
        <end position="49"/>
    </location>
</feature>
<dbReference type="PROSITE" id="PS50181">
    <property type="entry name" value="FBOX"/>
    <property type="match status" value="1"/>
</dbReference>
<feature type="region of interest" description="Disordered" evidence="1">
    <location>
        <begin position="1061"/>
        <end position="1114"/>
    </location>
</feature>
<feature type="signal peptide" evidence="2">
    <location>
        <begin position="1"/>
        <end position="23"/>
    </location>
</feature>
<proteinExistence type="predicted"/>
<evidence type="ECO:0000313" key="5">
    <source>
        <dbReference type="Proteomes" id="UP000826271"/>
    </source>
</evidence>
<dbReference type="Proteomes" id="UP000826271">
    <property type="component" value="Unassembled WGS sequence"/>
</dbReference>
<feature type="compositionally biased region" description="Polar residues" evidence="1">
    <location>
        <begin position="1080"/>
        <end position="1114"/>
    </location>
</feature>
<gene>
    <name evidence="4" type="ORF">BUALT_Bualt19G0071700</name>
</gene>
<reference evidence="4" key="1">
    <citation type="submission" date="2019-10" db="EMBL/GenBank/DDBJ databases">
        <authorList>
            <person name="Zhang R."/>
            <person name="Pan Y."/>
            <person name="Wang J."/>
            <person name="Ma R."/>
            <person name="Yu S."/>
        </authorList>
    </citation>
    <scope>NUCLEOTIDE SEQUENCE</scope>
    <source>
        <strain evidence="4">LA-IB0</strain>
        <tissue evidence="4">Leaf</tissue>
    </source>
</reference>
<comment type="caution">
    <text evidence="4">The sequence shown here is derived from an EMBL/GenBank/DDBJ whole genome shotgun (WGS) entry which is preliminary data.</text>
</comment>
<organism evidence="4 5">
    <name type="scientific">Buddleja alternifolia</name>
    <dbReference type="NCBI Taxonomy" id="168488"/>
    <lineage>
        <taxon>Eukaryota</taxon>
        <taxon>Viridiplantae</taxon>
        <taxon>Streptophyta</taxon>
        <taxon>Embryophyta</taxon>
        <taxon>Tracheophyta</taxon>
        <taxon>Spermatophyta</taxon>
        <taxon>Magnoliopsida</taxon>
        <taxon>eudicotyledons</taxon>
        <taxon>Gunneridae</taxon>
        <taxon>Pentapetalae</taxon>
        <taxon>asterids</taxon>
        <taxon>lamiids</taxon>
        <taxon>Lamiales</taxon>
        <taxon>Scrophulariaceae</taxon>
        <taxon>Buddlejeae</taxon>
        <taxon>Buddleja</taxon>
    </lineage>
</organism>
<sequence>MMTTLPFDLITIILLMLPTKTLVKFQVVCRAWRNLIRDPIFIKTHFQNWASKGFAYYDQTNDYKIVRIVSRDEDVVEGSVNVNAGSSYQAANSKIEVYSLITNSWKNIEVDYFPWGVIDIRSKAFLNESVHWLVNHRDVDKDVMVILAFHFGNEVFQEISLPNYEDDGDDLMEYIGIIKGNLSLLLFHLIDQVRWEEQCYLWIMKEYGVVGSWTKMYSITVHPRIVAPLMFTINEEIIYENGEEDVVSCHLGRKTITSLGLEEQAHHESAGAGDYYISADQLPITFDHVAAAFSSGSDHGDAISSDMSNERQILEMCINGRMVHSYETVYKGGQKHEFLIDLDLLNLPLLYELYNKCGGTKSTADFYYLLSGYSMEMGVKRIFPNMLDLNMVDLNMVNLVEKYGGIDSGIPIRIWVEEICDPVIVLDTQGNILPSKAQTHLSKEEQLKFLLTDIDFNDTYESIATQEFTKVGEDDAIPEVNDRVHEVDDAEPEVNNAELNDTEPAVIDPVHEVDDAEPEVNAVLEFNTVNNGEVVPASLIQNVTAYDDSEDLRSEFDDSSNADYIQEEESSDDDIFLEKNPSKQSLYKRLRKFIAMNKEASGYQEKDIRVYQAKELRSLLSMCNRYSDVVEDDDLTSLDKSENKYKYRGERRRRHEYFKEGDWNMKGRTLLKGMEVQNFKVYREALRDYYVRMGVDLHFIRNEASRINARLAKTKYIAKRLEKIIRDYPFVSTEQLRNNISRRIGLEVSAAKVEQRMKQIANIVGEDGKEYELLWDYCETVRAKNLGSVILLSGKERIEPPVFDKMYFSLAAMYNVFLVGCRPIIQLDVCFLKTLFGEQLLVAVGKDGDDNMMPITFVVAISELDPYDEHRYCVRHMYENFKNKYKSIEVKSLFWMAVSSANRPNFEMYMEKIERVDPKLDDNTKTASEWLRKLSFQHWCRAFFRTTSKSDVLVNNLNESFNSIILPGRDKAIISMFEWIRTRLMSRIQKRIKGIENYAGVICPNIRKRVTKQKSLARHCWARSVDTLVAMYLLQYLREELMLMIMWMIVSRRKRTLESAEEEANELIETDHETVPNPEIATQASDAPQPTQASQNDPSIQPNVLGNTSRNSRP</sequence>
<dbReference type="Gene3D" id="1.20.1280.50">
    <property type="match status" value="1"/>
</dbReference>
<dbReference type="NCBIfam" id="TIGR01640">
    <property type="entry name" value="F_box_assoc_1"/>
    <property type="match status" value="1"/>
</dbReference>
<evidence type="ECO:0000256" key="2">
    <source>
        <dbReference type="SAM" id="SignalP"/>
    </source>
</evidence>
<dbReference type="SUPFAM" id="SSF81383">
    <property type="entry name" value="F-box domain"/>
    <property type="match status" value="1"/>
</dbReference>
<feature type="chain" id="PRO_5043350012" description="F-box domain-containing protein" evidence="2">
    <location>
        <begin position="24"/>
        <end position="1114"/>
    </location>
</feature>